<reference evidence="2" key="1">
    <citation type="journal article" date="2019" name="Sci. Rep.">
        <title>Draft genome of Tanacetum cinerariifolium, the natural source of mosquito coil.</title>
        <authorList>
            <person name="Yamashiro T."/>
            <person name="Shiraishi A."/>
            <person name="Satake H."/>
            <person name="Nakayama K."/>
        </authorList>
    </citation>
    <scope>NUCLEOTIDE SEQUENCE</scope>
</reference>
<name>A0A6L2MFZ4_TANCI</name>
<feature type="compositionally biased region" description="Basic and acidic residues" evidence="1">
    <location>
        <begin position="16"/>
        <end position="31"/>
    </location>
</feature>
<feature type="region of interest" description="Disordered" evidence="1">
    <location>
        <begin position="1"/>
        <end position="43"/>
    </location>
</feature>
<dbReference type="EMBL" id="BKCJ010006250">
    <property type="protein sequence ID" value="GEU71135.1"/>
    <property type="molecule type" value="Genomic_DNA"/>
</dbReference>
<organism evidence="2">
    <name type="scientific">Tanacetum cinerariifolium</name>
    <name type="common">Dalmatian daisy</name>
    <name type="synonym">Chrysanthemum cinerariifolium</name>
    <dbReference type="NCBI Taxonomy" id="118510"/>
    <lineage>
        <taxon>Eukaryota</taxon>
        <taxon>Viridiplantae</taxon>
        <taxon>Streptophyta</taxon>
        <taxon>Embryophyta</taxon>
        <taxon>Tracheophyta</taxon>
        <taxon>Spermatophyta</taxon>
        <taxon>Magnoliopsida</taxon>
        <taxon>eudicotyledons</taxon>
        <taxon>Gunneridae</taxon>
        <taxon>Pentapetalae</taxon>
        <taxon>asterids</taxon>
        <taxon>campanulids</taxon>
        <taxon>Asterales</taxon>
        <taxon>Asteraceae</taxon>
        <taxon>Asteroideae</taxon>
        <taxon>Anthemideae</taxon>
        <taxon>Anthemidinae</taxon>
        <taxon>Tanacetum</taxon>
    </lineage>
</organism>
<protein>
    <submittedName>
        <fullName evidence="2">Uncharacterized protein</fullName>
    </submittedName>
</protein>
<accession>A0A6L2MFZ4</accession>
<feature type="region of interest" description="Disordered" evidence="1">
    <location>
        <begin position="255"/>
        <end position="283"/>
    </location>
</feature>
<evidence type="ECO:0000256" key="1">
    <source>
        <dbReference type="SAM" id="MobiDB-lite"/>
    </source>
</evidence>
<comment type="caution">
    <text evidence="2">The sequence shown here is derived from an EMBL/GenBank/DDBJ whole genome shotgun (WGS) entry which is preliminary data.</text>
</comment>
<evidence type="ECO:0000313" key="2">
    <source>
        <dbReference type="EMBL" id="GEU71135.1"/>
    </source>
</evidence>
<proteinExistence type="predicted"/>
<sequence>MDAERIKAQRKRTRKEKVEKDQTVKKQKGDELEQYNTKKQNLEEQQEAKELKKNLEIVPDDEDDVFVNVKPLSSKPSTIVNYKIYKEGKKEHYQIIRANGHGFFVISISSNSSKESVGTSTARVILFGMIPTTISPTTPNVDLLVIHDDTPLIPTDTPIISPIVPTIPLIASTSRVASRVSPLPSPIHQILPAPLGLPRQPPILVLLAHLILVGRPYRTPPNGVLKMLTAQKSVRSLPTYQLALRYSADYSSLDQFTSDDSSQDSPSDSSLETSSNSHSDTSSYSSLIHSLSVSPIRRAPSPVCADLLSPRKRIRASDSVTDFEADIDECFAYADAIRARGTDVRVVVETAAEEEVEFSARVTTKVEVEVDLRVRPVIHNDVRESVKEDVPDHVTADRAVEVTYETLGGLIQICHDHTMEIPTHRIQVIESV</sequence>
<dbReference type="AlphaFoldDB" id="A0A6L2MFZ4"/>
<gene>
    <name evidence="2" type="ORF">Tci_043113</name>
</gene>